<reference evidence="3 4" key="1">
    <citation type="submission" date="2018-06" db="EMBL/GenBank/DDBJ databases">
        <title>A transcriptomic atlas of mushroom development highlights an independent origin of complex multicellularity.</title>
        <authorList>
            <consortium name="DOE Joint Genome Institute"/>
            <person name="Krizsan K."/>
            <person name="Almasi E."/>
            <person name="Merenyi Z."/>
            <person name="Sahu N."/>
            <person name="Viragh M."/>
            <person name="Koszo T."/>
            <person name="Mondo S."/>
            <person name="Kiss B."/>
            <person name="Balint B."/>
            <person name="Kues U."/>
            <person name="Barry K."/>
            <person name="Hegedus J.C."/>
            <person name="Henrissat B."/>
            <person name="Johnson J."/>
            <person name="Lipzen A."/>
            <person name="Ohm R."/>
            <person name="Nagy I."/>
            <person name="Pangilinan J."/>
            <person name="Yan J."/>
            <person name="Xiong Y."/>
            <person name="Grigoriev I.V."/>
            <person name="Hibbett D.S."/>
            <person name="Nagy L.G."/>
        </authorList>
    </citation>
    <scope>NUCLEOTIDE SEQUENCE [LARGE SCALE GENOMIC DNA]</scope>
    <source>
        <strain evidence="3 4">SZMC22713</strain>
    </source>
</reference>
<organism evidence="3 4">
    <name type="scientific">Rickenella mellea</name>
    <dbReference type="NCBI Taxonomy" id="50990"/>
    <lineage>
        <taxon>Eukaryota</taxon>
        <taxon>Fungi</taxon>
        <taxon>Dikarya</taxon>
        <taxon>Basidiomycota</taxon>
        <taxon>Agaricomycotina</taxon>
        <taxon>Agaricomycetes</taxon>
        <taxon>Hymenochaetales</taxon>
        <taxon>Rickenellaceae</taxon>
        <taxon>Rickenella</taxon>
    </lineage>
</organism>
<evidence type="ECO:0000256" key="1">
    <source>
        <dbReference type="PIRSR" id="PIRSR613078-1"/>
    </source>
</evidence>
<evidence type="ECO:0000256" key="2">
    <source>
        <dbReference type="PIRSR" id="PIRSR613078-2"/>
    </source>
</evidence>
<dbReference type="GO" id="GO:0005829">
    <property type="term" value="C:cytosol"/>
    <property type="evidence" value="ECO:0007669"/>
    <property type="project" value="TreeGrafter"/>
</dbReference>
<dbReference type="SUPFAM" id="SSF53254">
    <property type="entry name" value="Phosphoglycerate mutase-like"/>
    <property type="match status" value="1"/>
</dbReference>
<dbReference type="InterPro" id="IPR013078">
    <property type="entry name" value="His_Pase_superF_clade-1"/>
</dbReference>
<sequence length="250" mass="28383">MTKFICISLVRHGEAGSNVAENPKYVDEDPNPLTWDGRRQAKNLGMEWARDDTRIDILYSSPLERALDTATAIAAEVEDCPEIIVKPELVERKFGPYLRNLSGNALYSEINGHGGWMFNGKPDRSHRPKGGGESLEDVAARAETFFREYIVKHAIQMDEEPDLKAIRYTKKLPVGIPHVVLVSHNVFLTELYEVLFEWNSKTHTWTNFLLRNAACRRFVIGIEDAIEDAEDGDYPSRVHEVGKLNLQALF</sequence>
<feature type="active site" description="Tele-phosphohistidine intermediate" evidence="1">
    <location>
        <position position="12"/>
    </location>
</feature>
<dbReference type="PROSITE" id="PS00175">
    <property type="entry name" value="PG_MUTASE"/>
    <property type="match status" value="1"/>
</dbReference>
<dbReference type="Gene3D" id="3.40.50.1240">
    <property type="entry name" value="Phosphoglycerate mutase-like"/>
    <property type="match status" value="1"/>
</dbReference>
<dbReference type="GO" id="GO:0016791">
    <property type="term" value="F:phosphatase activity"/>
    <property type="evidence" value="ECO:0007669"/>
    <property type="project" value="TreeGrafter"/>
</dbReference>
<dbReference type="PANTHER" id="PTHR48100:SF44">
    <property type="entry name" value="PHOSPHATASE C1620.13-RELATED"/>
    <property type="match status" value="1"/>
</dbReference>
<protein>
    <submittedName>
        <fullName evidence="3">Phosphoglycerate mutase-like protein</fullName>
    </submittedName>
</protein>
<dbReference type="OrthoDB" id="354304at2759"/>
<dbReference type="VEuPathDB" id="FungiDB:BD410DRAFT_894912"/>
<dbReference type="InterPro" id="IPR001345">
    <property type="entry name" value="PG/BPGM_mutase_AS"/>
</dbReference>
<evidence type="ECO:0000313" key="3">
    <source>
        <dbReference type="EMBL" id="TDL27005.1"/>
    </source>
</evidence>
<dbReference type="InterPro" id="IPR029033">
    <property type="entry name" value="His_PPase_superfam"/>
</dbReference>
<dbReference type="SMART" id="SM00855">
    <property type="entry name" value="PGAM"/>
    <property type="match status" value="1"/>
</dbReference>
<name>A0A4Y7QHU2_9AGAM</name>
<feature type="binding site" evidence="2">
    <location>
        <position position="65"/>
    </location>
    <ligand>
        <name>substrate</name>
    </ligand>
</feature>
<dbReference type="InterPro" id="IPR050275">
    <property type="entry name" value="PGM_Phosphatase"/>
</dbReference>
<dbReference type="Proteomes" id="UP000294933">
    <property type="component" value="Unassembled WGS sequence"/>
</dbReference>
<keyword evidence="4" id="KW-1185">Reference proteome</keyword>
<dbReference type="AlphaFoldDB" id="A0A4Y7QHU2"/>
<proteinExistence type="predicted"/>
<accession>A0A4Y7QHU2</accession>
<dbReference type="CDD" id="cd07067">
    <property type="entry name" value="HP_PGM_like"/>
    <property type="match status" value="1"/>
</dbReference>
<dbReference type="PANTHER" id="PTHR48100">
    <property type="entry name" value="BROAD-SPECIFICITY PHOSPHATASE YOR283W-RELATED"/>
    <property type="match status" value="1"/>
</dbReference>
<feature type="binding site" evidence="2">
    <location>
        <begin position="11"/>
        <end position="18"/>
    </location>
    <ligand>
        <name>substrate</name>
    </ligand>
</feature>
<feature type="active site" description="Proton donor/acceptor" evidence="1">
    <location>
        <position position="91"/>
    </location>
</feature>
<dbReference type="EMBL" id="ML170160">
    <property type="protein sequence ID" value="TDL27005.1"/>
    <property type="molecule type" value="Genomic_DNA"/>
</dbReference>
<dbReference type="Pfam" id="PF00300">
    <property type="entry name" value="His_Phos_1"/>
    <property type="match status" value="1"/>
</dbReference>
<evidence type="ECO:0000313" key="4">
    <source>
        <dbReference type="Proteomes" id="UP000294933"/>
    </source>
</evidence>
<gene>
    <name evidence="3" type="ORF">BD410DRAFT_894912</name>
</gene>
<dbReference type="STRING" id="50990.A0A4Y7QHU2"/>